<dbReference type="STRING" id="1555241.A0A4P9XD64"/>
<dbReference type="InterPro" id="IPR027706">
    <property type="entry name" value="PGP_Pase"/>
</dbReference>
<dbReference type="InterPro" id="IPR010021">
    <property type="entry name" value="PGPP1/Gep4"/>
</dbReference>
<dbReference type="GO" id="GO:0008962">
    <property type="term" value="F:phosphatidylglycerophosphatase activity"/>
    <property type="evidence" value="ECO:0007669"/>
    <property type="project" value="InterPro"/>
</dbReference>
<reference evidence="2" key="2">
    <citation type="submission" date="2018-04" db="EMBL/GenBank/DDBJ databases">
        <title>Leveraging single-cell genomics to expand the Fungal Tree of Life.</title>
        <authorList>
            <consortium name="DOE Joint Genome Institute"/>
            <person name="Ahrendt S.R."/>
            <person name="Quandt C.A."/>
            <person name="Ciobanu D."/>
            <person name="Clum A."/>
            <person name="Salamov A."/>
            <person name="Andreopoulos B."/>
            <person name="Cheng J.-F."/>
            <person name="Woyke T."/>
            <person name="Pelin A."/>
            <person name="Henrissat B."/>
            <person name="Benny G.L."/>
            <person name="Smith M.E."/>
            <person name="James T.Y."/>
            <person name="Grigoriev I.V."/>
        </authorList>
    </citation>
    <scope>NUCLEOTIDE SEQUENCE</scope>
    <source>
        <strain evidence="2">ATCC 52028</strain>
    </source>
</reference>
<dbReference type="NCBIfam" id="TIGR01668">
    <property type="entry name" value="YqeG_hyp_ppase"/>
    <property type="match status" value="1"/>
</dbReference>
<dbReference type="EMBL" id="ML011163">
    <property type="protein sequence ID" value="RKO95665.1"/>
    <property type="molecule type" value="Genomic_DNA"/>
</dbReference>
<proteinExistence type="predicted"/>
<dbReference type="OrthoDB" id="198652at2759"/>
<dbReference type="Gene3D" id="3.40.50.1000">
    <property type="entry name" value="HAD superfamily/HAD-like"/>
    <property type="match status" value="1"/>
</dbReference>
<keyword evidence="4" id="KW-1185">Reference proteome</keyword>
<dbReference type="AlphaFoldDB" id="A0A4P9XD64"/>
<dbReference type="PANTHER" id="PTHR19288:SF25">
    <property type="entry name" value="PHOSPHATIDYLGLYCEROPHOSPHATASE GEP4, MITOCHONDRIAL"/>
    <property type="match status" value="1"/>
</dbReference>
<reference evidence="1" key="3">
    <citation type="submission" date="2018-08" db="EMBL/GenBank/DDBJ databases">
        <title>Leveraging single-cell genomics to expand the Fungal Tree of Life.</title>
        <authorList>
            <consortium name="DOE Joint Genome Institute"/>
            <person name="Ahrendt S.R."/>
            <person name="Quandt C.A."/>
            <person name="Ciobanu D."/>
            <person name="Clum A."/>
            <person name="Salamov A."/>
            <person name="Andreopoulos B."/>
            <person name="Cheng J.-F."/>
            <person name="Woyke T."/>
            <person name="Pelin A."/>
            <person name="Henrissat B."/>
            <person name="Reynolds N."/>
            <person name="Benny G.L."/>
            <person name="Smith M.E."/>
            <person name="James T.Y."/>
            <person name="Grigoriev I.V."/>
        </authorList>
    </citation>
    <scope>NUCLEOTIDE SEQUENCE</scope>
    <source>
        <strain evidence="1">ATCC 52028</strain>
    </source>
</reference>
<sequence>MGQSWNAAGIRAVWSVWKCPALARPHQQVPDIRHVDWAALKKTHQMTHVLFDKDNTLTAPYAPTVWPPLRASLRACQATFGADRVYVHSNSIGSADDPRGVRAEQFEAENGVRVLRHGGKKPDVLEARDWPPGMVPAQTAIVGDRLLTDMVMGNRMGMHTILVQPFCLDDDNVMAAWIRRLEQRWLRWCAH</sequence>
<dbReference type="PANTHER" id="PTHR19288">
    <property type="entry name" value="4-NITROPHENYLPHOSPHATASE-RELATED"/>
    <property type="match status" value="1"/>
</dbReference>
<evidence type="ECO:0000313" key="2">
    <source>
        <dbReference type="EMBL" id="RKP03383.1"/>
    </source>
</evidence>
<dbReference type="InterPro" id="IPR036412">
    <property type="entry name" value="HAD-like_sf"/>
</dbReference>
<gene>
    <name evidence="1" type="ORF">CAUPRSCDRAFT_8959</name>
    <name evidence="2" type="ORF">CXG81DRAFT_24038</name>
</gene>
<dbReference type="Proteomes" id="UP000268535">
    <property type="component" value="Unassembled WGS sequence"/>
</dbReference>
<name>A0A4P9XD64_9FUNG</name>
<dbReference type="SUPFAM" id="SSF56784">
    <property type="entry name" value="HAD-like"/>
    <property type="match status" value="1"/>
</dbReference>
<dbReference type="InterPro" id="IPR023214">
    <property type="entry name" value="HAD_sf"/>
</dbReference>
<dbReference type="EMBL" id="ML014124">
    <property type="protein sequence ID" value="RKP03383.1"/>
    <property type="molecule type" value="Genomic_DNA"/>
</dbReference>
<evidence type="ECO:0000313" key="4">
    <source>
        <dbReference type="Proteomes" id="UP000274922"/>
    </source>
</evidence>
<reference evidence="3 4" key="1">
    <citation type="journal article" date="2018" name="Nat. Microbiol.">
        <title>Leveraging single-cell genomics to expand the fungal tree of life.</title>
        <authorList>
            <person name="Ahrendt S.R."/>
            <person name="Quandt C.A."/>
            <person name="Ciobanu D."/>
            <person name="Clum A."/>
            <person name="Salamov A."/>
            <person name="Andreopoulos B."/>
            <person name="Cheng J.F."/>
            <person name="Woyke T."/>
            <person name="Pelin A."/>
            <person name="Henrissat B."/>
            <person name="Reynolds N.K."/>
            <person name="Benny G.L."/>
            <person name="Smith M.E."/>
            <person name="James T.Y."/>
            <person name="Grigoriev I.V."/>
        </authorList>
    </citation>
    <scope>NUCLEOTIDE SEQUENCE [LARGE SCALE GENOMIC DNA]</scope>
    <source>
        <strain evidence="3 4">ATCC 52028</strain>
    </source>
</reference>
<dbReference type="Pfam" id="PF09419">
    <property type="entry name" value="PGP_phosphatase"/>
    <property type="match status" value="1"/>
</dbReference>
<evidence type="ECO:0000313" key="3">
    <source>
        <dbReference type="Proteomes" id="UP000268535"/>
    </source>
</evidence>
<protein>
    <submittedName>
        <fullName evidence="1">HAD-superfamily phosphatase</fullName>
    </submittedName>
</protein>
<accession>A0A4P9XD64</accession>
<evidence type="ECO:0000313" key="1">
    <source>
        <dbReference type="EMBL" id="RKO95665.1"/>
    </source>
</evidence>
<organism evidence="2 4">
    <name type="scientific">Caulochytrium protostelioides</name>
    <dbReference type="NCBI Taxonomy" id="1555241"/>
    <lineage>
        <taxon>Eukaryota</taxon>
        <taxon>Fungi</taxon>
        <taxon>Fungi incertae sedis</taxon>
        <taxon>Chytridiomycota</taxon>
        <taxon>Chytridiomycota incertae sedis</taxon>
        <taxon>Chytridiomycetes</taxon>
        <taxon>Caulochytriales</taxon>
        <taxon>Caulochytriaceae</taxon>
        <taxon>Caulochytrium</taxon>
    </lineage>
</organism>
<dbReference type="Proteomes" id="UP000274922">
    <property type="component" value="Unassembled WGS sequence"/>
</dbReference>
<dbReference type="GO" id="GO:0005737">
    <property type="term" value="C:cytoplasm"/>
    <property type="evidence" value="ECO:0007669"/>
    <property type="project" value="TreeGrafter"/>
</dbReference>